<keyword evidence="1" id="KW-0732">Signal</keyword>
<evidence type="ECO:0000256" key="1">
    <source>
        <dbReference type="SAM" id="SignalP"/>
    </source>
</evidence>
<evidence type="ECO:0000259" key="2">
    <source>
        <dbReference type="Pfam" id="PF25046"/>
    </source>
</evidence>
<dbReference type="Pfam" id="PF25046">
    <property type="entry name" value="DUF7790"/>
    <property type="match status" value="2"/>
</dbReference>
<dbReference type="PROSITE" id="PS51257">
    <property type="entry name" value="PROKAR_LIPOPROTEIN"/>
    <property type="match status" value="1"/>
</dbReference>
<evidence type="ECO:0000313" key="3">
    <source>
        <dbReference type="EMBL" id="NIR73510.1"/>
    </source>
</evidence>
<accession>A0AAE4Z9V3</accession>
<organism evidence="3 4">
    <name type="scientific">Candidatus Kutchimonas denitrificans</name>
    <dbReference type="NCBI Taxonomy" id="3056748"/>
    <lineage>
        <taxon>Bacteria</taxon>
        <taxon>Pseudomonadati</taxon>
        <taxon>Gemmatimonadota</taxon>
        <taxon>Gemmatimonadia</taxon>
        <taxon>Candidatus Palauibacterales</taxon>
        <taxon>Candidatus Palauibacteraceae</taxon>
        <taxon>Candidatus Kutchimonas</taxon>
    </lineage>
</organism>
<feature type="domain" description="DUF7790" evidence="2">
    <location>
        <begin position="237"/>
        <end position="363"/>
    </location>
</feature>
<reference evidence="3 4" key="1">
    <citation type="submission" date="2020-01" db="EMBL/GenBank/DDBJ databases">
        <title>Genomes assembled from Gulf of Kutch pelagic sediment metagenomes.</title>
        <authorList>
            <person name="Chandrashekar M."/>
            <person name="Mahajan M.S."/>
            <person name="Dave K.J."/>
            <person name="Vatsa P."/>
            <person name="Nathani N.M."/>
        </authorList>
    </citation>
    <scope>NUCLEOTIDE SEQUENCE [LARGE SCALE GENOMIC DNA]</scope>
    <source>
        <strain evidence="3">KS3-K002</strain>
    </source>
</reference>
<comment type="caution">
    <text evidence="3">The sequence shown here is derived from an EMBL/GenBank/DDBJ whole genome shotgun (WGS) entry which is preliminary data.</text>
</comment>
<dbReference type="AlphaFoldDB" id="A0AAE4Z9V3"/>
<dbReference type="InterPro" id="IPR056692">
    <property type="entry name" value="DUF7790"/>
</dbReference>
<protein>
    <recommendedName>
        <fullName evidence="2">DUF7790 domain-containing protein</fullName>
    </recommendedName>
</protein>
<gene>
    <name evidence="3" type="ORF">GWO12_00115</name>
</gene>
<feature type="chain" id="PRO_5042020900" description="DUF7790 domain-containing protein" evidence="1">
    <location>
        <begin position="22"/>
        <end position="386"/>
    </location>
</feature>
<dbReference type="EMBL" id="JAACAK010000002">
    <property type="protein sequence ID" value="NIR73510.1"/>
    <property type="molecule type" value="Genomic_DNA"/>
</dbReference>
<dbReference type="CDD" id="cd21179">
    <property type="entry name" value="LIC_1098-like"/>
    <property type="match status" value="1"/>
</dbReference>
<feature type="signal peptide" evidence="1">
    <location>
        <begin position="1"/>
        <end position="21"/>
    </location>
</feature>
<name>A0AAE4Z9V3_9BACT</name>
<sequence length="386" mass="43503">MRRYPKHGRPALALVLALASAACSDGAGMRSQATDPRATVLSDSAFATLSQQLSGPGGYFDTDNLISNETSYLHVIATLEELGVEGGAYIGVGPDQNFSYIAAVRPLIAFIIDIRRDNLLLHLMFKAMFELSENRIEYLCLLFGRPIPENPESWDGHRIHELVAYIDETEATPELAETSLALVASEVQRLGLPLDEGDVKRIRRFHSTFIDAGLDLRFQSYGRRPRPRYPTYRQLLLETDLMGRQSNYLASEEAFRFVKSLQERNRVIPVVGDLGGRHALRAIGEEIEGRGLVVSAFYTSNVEFYLVQDRTFHTYALNVRSLPRDEESVIIRAYFGRNFGFVHPQAVAGYYSVQLLQPLSEFVHDFEAGNYENYLDIVMSDEIEVH</sequence>
<dbReference type="Proteomes" id="UP000702544">
    <property type="component" value="Unassembled WGS sequence"/>
</dbReference>
<evidence type="ECO:0000313" key="4">
    <source>
        <dbReference type="Proteomes" id="UP000702544"/>
    </source>
</evidence>
<proteinExistence type="predicted"/>
<feature type="domain" description="DUF7790" evidence="2">
    <location>
        <begin position="66"/>
        <end position="139"/>
    </location>
</feature>